<comment type="caution">
    <text evidence="3">The sequence shown here is derived from an EMBL/GenBank/DDBJ whole genome shotgun (WGS) entry which is preliminary data.</text>
</comment>
<dbReference type="Proteomes" id="UP000682733">
    <property type="component" value="Unassembled WGS sequence"/>
</dbReference>
<protein>
    <recommendedName>
        <fullName evidence="2">Protein NO VEIN C-terminal domain-containing protein</fullName>
    </recommendedName>
</protein>
<feature type="region of interest" description="Disordered" evidence="1">
    <location>
        <begin position="859"/>
        <end position="878"/>
    </location>
</feature>
<reference evidence="3" key="1">
    <citation type="submission" date="2021-02" db="EMBL/GenBank/DDBJ databases">
        <authorList>
            <person name="Nowell W R."/>
        </authorList>
    </citation>
    <scope>NUCLEOTIDE SEQUENCE</scope>
</reference>
<evidence type="ECO:0000313" key="4">
    <source>
        <dbReference type="EMBL" id="CAF3573716.1"/>
    </source>
</evidence>
<evidence type="ECO:0000256" key="1">
    <source>
        <dbReference type="SAM" id="MobiDB-lite"/>
    </source>
</evidence>
<feature type="compositionally biased region" description="Low complexity" evidence="1">
    <location>
        <begin position="2415"/>
        <end position="2430"/>
    </location>
</feature>
<feature type="region of interest" description="Disordered" evidence="1">
    <location>
        <begin position="1"/>
        <end position="56"/>
    </location>
</feature>
<dbReference type="EMBL" id="CAJNOK010001063">
    <property type="protein sequence ID" value="CAF0791134.1"/>
    <property type="molecule type" value="Genomic_DNA"/>
</dbReference>
<dbReference type="Pfam" id="PF13020">
    <property type="entry name" value="NOV_C"/>
    <property type="match status" value="1"/>
</dbReference>
<feature type="compositionally biased region" description="Polar residues" evidence="1">
    <location>
        <begin position="19"/>
        <end position="35"/>
    </location>
</feature>
<accession>A0A8S2D313</accession>
<dbReference type="PANTHER" id="PTHR32387:SF0">
    <property type="entry name" value="PROTEIN NO VEIN"/>
    <property type="match status" value="1"/>
</dbReference>
<name>A0A8S2D313_9BILA</name>
<evidence type="ECO:0000313" key="3">
    <source>
        <dbReference type="EMBL" id="CAF0791134.1"/>
    </source>
</evidence>
<feature type="region of interest" description="Disordered" evidence="1">
    <location>
        <begin position="2376"/>
        <end position="2481"/>
    </location>
</feature>
<evidence type="ECO:0000313" key="5">
    <source>
        <dbReference type="Proteomes" id="UP000677228"/>
    </source>
</evidence>
<feature type="compositionally biased region" description="Basic and acidic residues" evidence="1">
    <location>
        <begin position="8"/>
        <end position="18"/>
    </location>
</feature>
<feature type="compositionally biased region" description="Low complexity" evidence="1">
    <location>
        <begin position="868"/>
        <end position="878"/>
    </location>
</feature>
<dbReference type="PANTHER" id="PTHR32387">
    <property type="entry name" value="WU:FJ29H11"/>
    <property type="match status" value="1"/>
</dbReference>
<dbReference type="InterPro" id="IPR036890">
    <property type="entry name" value="HATPase_C_sf"/>
</dbReference>
<organism evidence="3 5">
    <name type="scientific">Didymodactylos carnosus</name>
    <dbReference type="NCBI Taxonomy" id="1234261"/>
    <lineage>
        <taxon>Eukaryota</taxon>
        <taxon>Metazoa</taxon>
        <taxon>Spiralia</taxon>
        <taxon>Gnathifera</taxon>
        <taxon>Rotifera</taxon>
        <taxon>Eurotatoria</taxon>
        <taxon>Bdelloidea</taxon>
        <taxon>Philodinida</taxon>
        <taxon>Philodinidae</taxon>
        <taxon>Didymodactylos</taxon>
    </lineage>
</organism>
<feature type="compositionally biased region" description="Basic residues" evidence="1">
    <location>
        <begin position="2463"/>
        <end position="2475"/>
    </location>
</feature>
<dbReference type="EMBL" id="CAJOBA010001063">
    <property type="protein sequence ID" value="CAF3573716.1"/>
    <property type="molecule type" value="Genomic_DNA"/>
</dbReference>
<dbReference type="InterPro" id="IPR052957">
    <property type="entry name" value="Auxin_embryo_med"/>
</dbReference>
<dbReference type="Gene3D" id="3.30.565.10">
    <property type="entry name" value="Histidine kinase-like ATPase, C-terminal domain"/>
    <property type="match status" value="1"/>
</dbReference>
<dbReference type="InterPro" id="IPR024975">
    <property type="entry name" value="NOV_C"/>
</dbReference>
<sequence>MKKSSKKLSSDTRLKDGSSKNYNNNSNIVIEQQQLSDRKPDVIPSSSSKNKIKPSQSMTFMSVDNQQMWNNSDVPSQSLFQSPVVYPIFPNYPYCYQQQQQTLISREISLEELNNHISELIVRIHTNRRYVSIDNLEHELFIYYQVHEWKQLNKELENKPYSPKLKNLFNLKQKLKKIKTFLQALQTLNTLCTLYELDEILGKLFNKQKYDDLTLGPLKENVDICSFFNFPHGCEIPPITSVDVYGYLYNYMLCCNWNPQIDFNAFEVGLQYQYNVRELGEVGIRVTSWPFLVENLNFVGRNVWQRQNHQLEQYLYIKFNEMICEIKDNFKHTLEDINLKQRYVHKSCSSVLDDLIMIIRNYIFFNEQYQLLELMELFKQNKLYECLLNFAILLGSYETPDNLMSQLQQIYSQQQHIPIYPTNISTIQPSMDQQSISPHQPYLQEQQQYQNRCRELCRQISEIICKTDGILTIQNLLFIEDELCSKYQLNDFTEFNCGDFLKFFNLHRENIDQHLELYLYQPDSGIKCSDLLRFVNKFLDYTKEDQNDHHLNLIEKAVLHKFKIYDLKSIGFSSMKQLCEKIKQQYDKPMQTIVQYEEVLLSDECLQGIDVGIHCSSITNCDHLCKYLLTCPILTDLSLYSHWNRLYLQQYGQLKEFLIRNDYKMPEMKCLELTNGVLIRLIYNPNIKQFEEDLSNQNLKQAACQLLSLAVEETQLPLQPIIQTIIYTWFLDLRSKMITENQNIHKPFQLILEFLFYLPCLFTITIFRPLILSKLDEVFRDTEQLKILWDLTEDNQQQRMYLEEIGLALGIYEWTQKLCLNIEQLQLKENQQTLTMVTVTSTSSSTNHDDNQKQFEIKDENSKTVAFSSPSSKVSIPDSSKNITVELGQDDAISAKSEVSSAYQHIDEIRCSKFGENLALDTNSQPLVQHLQGILERALDKLANDLYSEQTHFVLELLQNADDNLYLLIQLSQSDVPKVKFIISKTAIILCNNEDGFTKINMGEYGVSVRSSDKHKQGYLGHKGIGFKSVFIVTDRPEIHSNGYHVCFDATVGQIGYIKPTWLSVYNPLPNDGTSWTTYIRLNLKPEIQDSLESKFGDIQSPLLLFLNRLKEIEIVYSDKQCSKVKPRDTKSDIVSTDVCCAFPLDGLTQQQQQQQSLRIQPVYAYLPLRHYGFRFVLQADFEIPANRQEIMRDNIWNDVLKSGMSDLLLMAYEQFEKLPEIIQQLNLNNTNNIDLIQVFKYFLKFIPYNKNGIDPYFHSFVENTMKVLITKLKFPIESCSLTNKIEWFPSSKCIYVKDVLIRKVLPSELLSKHLDRYYLHQQLNDLDENLLYKFGIQKLNTQEILHIINELFSNEQHTINTCSIEQIAQWLLCIDYCLHNSEQHATINDDYRRTCEKLRHLKILPIHKQLKLVSISEMTIFFPVKDNILQKFSNHMRYLYEDLTILNNDLLLYVQKHYSFRYESFLQLLKELGIHDNDTSDLNEIYDKHICTVLKNENLWKQKLESVLVSYLVCIYDYLYMTQNRSEKNRRKFDMKELKSFVQIKTQKKEFYNPQETVIHLTAKYGSNCRLDEIKIKDWLFISDDYFDFISEKLLPQFKLFLEELGIYDSFKIDIRERYFSSITELRGTQWERFEEELLSLIVHDQEFSLIDYECLELNSLLEMESTTQNFTQLKYESYSSLLTCLNQCWHQIKRFLNIQISLNRNTSKSRLQDCKDIDSTFCSVLKQSNWIPANFIQRKYNELTKQIEMEKLKLVCKPTEVFIHLKTDSSLQKCFKDYFPYIEDNNLKGPFREKIGLHDKCSQEDMMKVLLHWSNPEQTSLKVDASFLQTSTDDKRKILEEQLLYPPCRYNGYSGPIFISTLEHMNNLYSYVSELLKIYSEKLSEFPFVFVPQENLYCLNDIPQEQFDEPQHAQKIKSTWCIGEFLYLDEVYWTDPTNLFNKYSKNSSRQQRSLDIYYNELENLFKYTLNISRAPKSKDYYPLLFELIESIKTRSSNTYDEDLNDIWKIYETFALHTTVIVTAHDQSSYINQQIAKEIINTLNNHDCIPIMEKGVFVKILDQPLIPDDDEIARLFMDDSFIPLIQLPDNSPTIKWRPFCEMCRFENLTSYVQSFVYISDFHHQKEYCLHLYEFFSSTIIYIQIYLYTRMKELTRTFDKIDLYKKFQSMTFWLVDHLEVHYVYKKDSSIEAKRKYDAYIDDNKFYLLKKYKESNRKFIDAMVNFLIPLNKREFNVERRRLADFIYELYDEYQHDQIQEYLIKINLPLDLPSSGVRQWKIEKYMTTTECEINTITTNDNNESTNLDQNLIRKLNEESLLLKRSSVQSVNLKQRTDVENDKTASLQVLLTTVVTDMPLSVLPLVNTITNISEQLLETSNQQQSQVPRTDEQSNLSTSSRRKKPEKRKNAKQKQLVETESSNVSSSTEVSTTGRSKHKHMTPENRKSKGDQDDDHNSSVLSKSNLHSHSKINKSRQQRRMEYSMNPTPASTIVLFEHIETKLLTVNGICPDIVHHTNDDQSCPTKSDWVTGRWGEELVYNYLKWKHRSQGKNIHITWLNETSESGEPYDIIIKDSKNTCDYIEVKSTVSNHCHAFPISIEQVSWFMKLKNNYYIYRVYNVFNKQQVCIRILNNLRENLHKHYLSLEMKINDPNPINNGDTQ</sequence>
<proteinExistence type="predicted"/>
<feature type="domain" description="Protein NO VEIN C-terminal" evidence="2">
    <location>
        <begin position="2532"/>
        <end position="2624"/>
    </location>
</feature>
<feature type="compositionally biased region" description="Basic residues" evidence="1">
    <location>
        <begin position="2397"/>
        <end position="2409"/>
    </location>
</feature>
<feature type="compositionally biased region" description="Basic and acidic residues" evidence="1">
    <location>
        <begin position="2438"/>
        <end position="2454"/>
    </location>
</feature>
<feature type="compositionally biased region" description="Polar residues" evidence="1">
    <location>
        <begin position="2376"/>
        <end position="2396"/>
    </location>
</feature>
<dbReference type="SUPFAM" id="SSF55874">
    <property type="entry name" value="ATPase domain of HSP90 chaperone/DNA topoisomerase II/histidine kinase"/>
    <property type="match status" value="1"/>
</dbReference>
<evidence type="ECO:0000259" key="2">
    <source>
        <dbReference type="Pfam" id="PF13020"/>
    </source>
</evidence>
<gene>
    <name evidence="3" type="ORF">OVA965_LOCUS4137</name>
    <name evidence="4" type="ORF">TMI583_LOCUS4135</name>
</gene>
<feature type="compositionally biased region" description="Low complexity" evidence="1">
    <location>
        <begin position="43"/>
        <end position="56"/>
    </location>
</feature>
<dbReference type="Proteomes" id="UP000677228">
    <property type="component" value="Unassembled WGS sequence"/>
</dbReference>